<dbReference type="Pfam" id="PF00882">
    <property type="entry name" value="Zn_dep_PLPC"/>
    <property type="match status" value="1"/>
</dbReference>
<accession>A0ABS9MMG6</accession>
<proteinExistence type="predicted"/>
<organism evidence="2 3">
    <name type="scientific">Anaeromassilibacillus senegalensis</name>
    <dbReference type="NCBI Taxonomy" id="1673717"/>
    <lineage>
        <taxon>Bacteria</taxon>
        <taxon>Bacillati</taxon>
        <taxon>Bacillota</taxon>
        <taxon>Clostridia</taxon>
        <taxon>Eubacteriales</taxon>
        <taxon>Acutalibacteraceae</taxon>
        <taxon>Anaeromassilibacillus</taxon>
    </lineage>
</organism>
<keyword evidence="3" id="KW-1185">Reference proteome</keyword>
<evidence type="ECO:0000259" key="1">
    <source>
        <dbReference type="Pfam" id="PF00882"/>
    </source>
</evidence>
<evidence type="ECO:0000313" key="2">
    <source>
        <dbReference type="EMBL" id="MCG4611736.1"/>
    </source>
</evidence>
<protein>
    <submittedName>
        <fullName evidence="2">Zinc dependent phospholipase C family protein</fullName>
    </submittedName>
</protein>
<reference evidence="2 3" key="1">
    <citation type="submission" date="2022-01" db="EMBL/GenBank/DDBJ databases">
        <title>Collection of gut derived symbiotic bacterial strains cultured from healthy donors.</title>
        <authorList>
            <person name="Lin H."/>
            <person name="Kohout C."/>
            <person name="Waligurski E."/>
            <person name="Pamer E.G."/>
        </authorList>
    </citation>
    <scope>NUCLEOTIDE SEQUENCE [LARGE SCALE GENOMIC DNA]</scope>
    <source>
        <strain evidence="2 3">DFI.7.58</strain>
    </source>
</reference>
<sequence>MSPIFMNGGDGKRGMHMPAAITHYYHALRVLELWKQDSVNHNALLWGAQGPDFLFYHRVLPWQKGESLSVYGERLHQEEVVQTLSILRGYAESHPSEIVKSYIAGFLCHYAADRTCHPFVRAHARELLQVQPEQDEQIAHHELESALDVILLRYEAGALPIEFSLKKTLPKNPQVEAEIATLYAFLLHVRFGVSNAKPLVEQAIRDAYTALGWLNDRTSLKKSLVERWEKKHGGKHLLSCHIRGVGEGDDFDYANTLLGTWRWPENGEPKNESFFDVYERSIQDALELINGFFAGTDLDKLTGGRSFG</sequence>
<dbReference type="InterPro" id="IPR029002">
    <property type="entry name" value="PLPC/GPLD1"/>
</dbReference>
<dbReference type="EMBL" id="JAKNHQ010000021">
    <property type="protein sequence ID" value="MCG4611736.1"/>
    <property type="molecule type" value="Genomic_DNA"/>
</dbReference>
<evidence type="ECO:0000313" key="3">
    <source>
        <dbReference type="Proteomes" id="UP001298681"/>
    </source>
</evidence>
<name>A0ABS9MMG6_9FIRM</name>
<feature type="domain" description="Phospholipase C/D" evidence="1">
    <location>
        <begin position="24"/>
        <end position="179"/>
    </location>
</feature>
<dbReference type="Proteomes" id="UP001298681">
    <property type="component" value="Unassembled WGS sequence"/>
</dbReference>
<comment type="caution">
    <text evidence="2">The sequence shown here is derived from an EMBL/GenBank/DDBJ whole genome shotgun (WGS) entry which is preliminary data.</text>
</comment>
<gene>
    <name evidence="2" type="ORF">L0P57_12440</name>
</gene>